<dbReference type="InterPro" id="IPR036390">
    <property type="entry name" value="WH_DNA-bd_sf"/>
</dbReference>
<keyword evidence="2" id="KW-1185">Reference proteome</keyword>
<dbReference type="RefSeq" id="WP_188565525.1">
    <property type="nucleotide sequence ID" value="NZ_BMED01000001.1"/>
</dbReference>
<dbReference type="InterPro" id="IPR036388">
    <property type="entry name" value="WH-like_DNA-bd_sf"/>
</dbReference>
<dbReference type="EMBL" id="BMED01000001">
    <property type="protein sequence ID" value="GGC70955.1"/>
    <property type="molecule type" value="Genomic_DNA"/>
</dbReference>
<comment type="caution">
    <text evidence="1">The sequence shown here is derived from an EMBL/GenBank/DDBJ whole genome shotgun (WGS) entry which is preliminary data.</text>
</comment>
<proteinExistence type="predicted"/>
<protein>
    <submittedName>
        <fullName evidence="1">Rrf2 family transcriptional regulator</fullName>
    </submittedName>
</protein>
<dbReference type="SUPFAM" id="SSF46785">
    <property type="entry name" value="Winged helix' DNA-binding domain"/>
    <property type="match status" value="1"/>
</dbReference>
<reference evidence="1" key="1">
    <citation type="journal article" date="2014" name="Int. J. Syst. Evol. Microbiol.">
        <title>Complete genome sequence of Corynebacterium casei LMG S-19264T (=DSM 44701T), isolated from a smear-ripened cheese.</title>
        <authorList>
            <consortium name="US DOE Joint Genome Institute (JGI-PGF)"/>
            <person name="Walter F."/>
            <person name="Albersmeier A."/>
            <person name="Kalinowski J."/>
            <person name="Ruckert C."/>
        </authorList>
    </citation>
    <scope>NUCLEOTIDE SEQUENCE</scope>
    <source>
        <strain evidence="1">CGMCC 1.10998</strain>
    </source>
</reference>
<dbReference type="AlphaFoldDB" id="A0A916UET5"/>
<dbReference type="PANTHER" id="PTHR33221:SF15">
    <property type="entry name" value="HTH-TYPE TRANSCRIPTIONAL REGULATOR YWGB-RELATED"/>
    <property type="match status" value="1"/>
</dbReference>
<reference evidence="1" key="2">
    <citation type="submission" date="2020-09" db="EMBL/GenBank/DDBJ databases">
        <authorList>
            <person name="Sun Q."/>
            <person name="Zhou Y."/>
        </authorList>
    </citation>
    <scope>NUCLEOTIDE SEQUENCE</scope>
    <source>
        <strain evidence="1">CGMCC 1.10998</strain>
    </source>
</reference>
<evidence type="ECO:0000313" key="2">
    <source>
        <dbReference type="Proteomes" id="UP000637423"/>
    </source>
</evidence>
<dbReference type="PROSITE" id="PS51197">
    <property type="entry name" value="HTH_RRF2_2"/>
    <property type="match status" value="1"/>
</dbReference>
<dbReference type="InterPro" id="IPR000944">
    <property type="entry name" value="Tscrpt_reg_Rrf2"/>
</dbReference>
<organism evidence="1 2">
    <name type="scientific">Undibacterium terreum</name>
    <dbReference type="NCBI Taxonomy" id="1224302"/>
    <lineage>
        <taxon>Bacteria</taxon>
        <taxon>Pseudomonadati</taxon>
        <taxon>Pseudomonadota</taxon>
        <taxon>Betaproteobacteria</taxon>
        <taxon>Burkholderiales</taxon>
        <taxon>Oxalobacteraceae</taxon>
        <taxon>Undibacterium</taxon>
    </lineage>
</organism>
<dbReference type="Proteomes" id="UP000637423">
    <property type="component" value="Unassembled WGS sequence"/>
</dbReference>
<dbReference type="Gene3D" id="1.10.10.10">
    <property type="entry name" value="Winged helix-like DNA-binding domain superfamily/Winged helix DNA-binding domain"/>
    <property type="match status" value="1"/>
</dbReference>
<dbReference type="GO" id="GO:0005829">
    <property type="term" value="C:cytosol"/>
    <property type="evidence" value="ECO:0007669"/>
    <property type="project" value="TreeGrafter"/>
</dbReference>
<accession>A0A916UET5</accession>
<evidence type="ECO:0000313" key="1">
    <source>
        <dbReference type="EMBL" id="GGC70955.1"/>
    </source>
</evidence>
<sequence>MNTSHRFAVGVHIMALLASTEGPVSSSMIAGSVNTNPAMIRRILGMLNKAGLTTAAMGSSGGAMLARPAAEISLLQIYRAVDEPGILALHANAPNPACEVGRGITVVLEGVIAKAENAMESVIAGISVQDVLKDLSGKK</sequence>
<gene>
    <name evidence="1" type="ORF">GCM10011396_17620</name>
</gene>
<name>A0A916UET5_9BURK</name>
<dbReference type="PANTHER" id="PTHR33221">
    <property type="entry name" value="WINGED HELIX-TURN-HELIX TRANSCRIPTIONAL REGULATOR, RRF2 FAMILY"/>
    <property type="match status" value="1"/>
</dbReference>
<dbReference type="GO" id="GO:0003700">
    <property type="term" value="F:DNA-binding transcription factor activity"/>
    <property type="evidence" value="ECO:0007669"/>
    <property type="project" value="TreeGrafter"/>
</dbReference>
<dbReference type="Pfam" id="PF02082">
    <property type="entry name" value="Rrf2"/>
    <property type="match status" value="1"/>
</dbReference>